<name>A0ABW8EJV9_STRT5</name>
<keyword evidence="1" id="KW-0812">Transmembrane</keyword>
<feature type="transmembrane region" description="Helical" evidence="1">
    <location>
        <begin position="20"/>
        <end position="46"/>
    </location>
</feature>
<reference evidence="2 3" key="1">
    <citation type="submission" date="2024-10" db="EMBL/GenBank/DDBJ databases">
        <title>The Natural Products Discovery Center: Release of the First 8490 Sequenced Strains for Exploring Actinobacteria Biosynthetic Diversity.</title>
        <authorList>
            <person name="Kalkreuter E."/>
            <person name="Kautsar S.A."/>
            <person name="Yang D."/>
            <person name="Bader C.D."/>
            <person name="Teijaro C.N."/>
            <person name="Fluegel L."/>
            <person name="Davis C.M."/>
            <person name="Simpson J.R."/>
            <person name="Lauterbach L."/>
            <person name="Steele A.D."/>
            <person name="Gui C."/>
            <person name="Meng S."/>
            <person name="Li G."/>
            <person name="Viehrig K."/>
            <person name="Ye F."/>
            <person name="Su P."/>
            <person name="Kiefer A.F."/>
            <person name="Nichols A."/>
            <person name="Cepeda A.J."/>
            <person name="Yan W."/>
            <person name="Fan B."/>
            <person name="Jiang Y."/>
            <person name="Adhikari A."/>
            <person name="Zheng C.-J."/>
            <person name="Schuster L."/>
            <person name="Cowan T.M."/>
            <person name="Smanski M.J."/>
            <person name="Chevrette M.G."/>
            <person name="De Carvalho L.P.S."/>
            <person name="Shen B."/>
        </authorList>
    </citation>
    <scope>NUCLEOTIDE SEQUENCE [LARGE SCALE GENOMIC DNA]</scope>
    <source>
        <strain evidence="2 3">NPDC087220</strain>
    </source>
</reference>
<proteinExistence type="predicted"/>
<comment type="caution">
    <text evidence="2">The sequence shown here is derived from an EMBL/GenBank/DDBJ whole genome shotgun (WGS) entry which is preliminary data.</text>
</comment>
<evidence type="ECO:0000313" key="2">
    <source>
        <dbReference type="EMBL" id="MFJ2823493.1"/>
    </source>
</evidence>
<dbReference type="RefSeq" id="WP_189809772.1">
    <property type="nucleotide sequence ID" value="NZ_BMTY01000010.1"/>
</dbReference>
<dbReference type="Proteomes" id="UP001617351">
    <property type="component" value="Unassembled WGS sequence"/>
</dbReference>
<keyword evidence="1" id="KW-0472">Membrane</keyword>
<evidence type="ECO:0000313" key="3">
    <source>
        <dbReference type="Proteomes" id="UP001617351"/>
    </source>
</evidence>
<evidence type="ECO:0000256" key="1">
    <source>
        <dbReference type="SAM" id="Phobius"/>
    </source>
</evidence>
<sequence>MHQREWKPADHRLGVERAGIAVLAVAAALAAAAAIAVLSVVTVHAFA</sequence>
<keyword evidence="1" id="KW-1133">Transmembrane helix</keyword>
<accession>A0ABW8EJV9</accession>
<gene>
    <name evidence="2" type="ORF">ACIO7M_20580</name>
</gene>
<dbReference type="EMBL" id="JBIUYY010000008">
    <property type="protein sequence ID" value="MFJ2823493.1"/>
    <property type="molecule type" value="Genomic_DNA"/>
</dbReference>
<organism evidence="2 3">
    <name type="scientific">Streptomyces toxytricini</name>
    <name type="common">Actinomyces toxytricini</name>
    <dbReference type="NCBI Taxonomy" id="67369"/>
    <lineage>
        <taxon>Bacteria</taxon>
        <taxon>Bacillati</taxon>
        <taxon>Actinomycetota</taxon>
        <taxon>Actinomycetes</taxon>
        <taxon>Kitasatosporales</taxon>
        <taxon>Streptomycetaceae</taxon>
        <taxon>Streptomyces</taxon>
    </lineage>
</organism>
<protein>
    <submittedName>
        <fullName evidence="2">Uncharacterized protein</fullName>
    </submittedName>
</protein>
<keyword evidence="3" id="KW-1185">Reference proteome</keyword>